<evidence type="ECO:0000313" key="3">
    <source>
        <dbReference type="Proteomes" id="UP000499080"/>
    </source>
</evidence>
<dbReference type="PROSITE" id="PS50878">
    <property type="entry name" value="RT_POL"/>
    <property type="match status" value="1"/>
</dbReference>
<dbReference type="AlphaFoldDB" id="A0A4Y2VRZ6"/>
<dbReference type="PANTHER" id="PTHR19446">
    <property type="entry name" value="REVERSE TRANSCRIPTASES"/>
    <property type="match status" value="1"/>
</dbReference>
<name>A0A4Y2VRZ6_ARAVE</name>
<dbReference type="Pfam" id="PF00078">
    <property type="entry name" value="RVT_1"/>
    <property type="match status" value="1"/>
</dbReference>
<dbReference type="InterPro" id="IPR000477">
    <property type="entry name" value="RT_dom"/>
</dbReference>
<feature type="domain" description="Reverse transcriptase" evidence="1">
    <location>
        <begin position="60"/>
        <end position="226"/>
    </location>
</feature>
<dbReference type="EMBL" id="BGPR01051186">
    <property type="protein sequence ID" value="GBO28163.1"/>
    <property type="molecule type" value="Genomic_DNA"/>
</dbReference>
<dbReference type="Proteomes" id="UP000499080">
    <property type="component" value="Unassembled WGS sequence"/>
</dbReference>
<accession>A0A4Y2VRZ6</accession>
<reference evidence="2 3" key="1">
    <citation type="journal article" date="2019" name="Sci. Rep.">
        <title>Orb-weaving spider Araneus ventricosus genome elucidates the spidroin gene catalogue.</title>
        <authorList>
            <person name="Kono N."/>
            <person name="Nakamura H."/>
            <person name="Ohtoshi R."/>
            <person name="Moran D.A.P."/>
            <person name="Shinohara A."/>
            <person name="Yoshida Y."/>
            <person name="Fujiwara M."/>
            <person name="Mori M."/>
            <person name="Tomita M."/>
            <person name="Arakawa K."/>
        </authorList>
    </citation>
    <scope>NUCLEOTIDE SEQUENCE [LARGE SCALE GENOMIC DNA]</scope>
</reference>
<proteinExistence type="predicted"/>
<evidence type="ECO:0000313" key="2">
    <source>
        <dbReference type="EMBL" id="GBO28163.1"/>
    </source>
</evidence>
<keyword evidence="3" id="KW-1185">Reference proteome</keyword>
<dbReference type="CDD" id="cd01650">
    <property type="entry name" value="RT_nLTR_like"/>
    <property type="match status" value="1"/>
</dbReference>
<organism evidence="2 3">
    <name type="scientific">Araneus ventricosus</name>
    <name type="common">Orbweaver spider</name>
    <name type="synonym">Epeira ventricosa</name>
    <dbReference type="NCBI Taxonomy" id="182803"/>
    <lineage>
        <taxon>Eukaryota</taxon>
        <taxon>Metazoa</taxon>
        <taxon>Ecdysozoa</taxon>
        <taxon>Arthropoda</taxon>
        <taxon>Chelicerata</taxon>
        <taxon>Arachnida</taxon>
        <taxon>Araneae</taxon>
        <taxon>Araneomorphae</taxon>
        <taxon>Entelegynae</taxon>
        <taxon>Araneoidea</taxon>
        <taxon>Araneidae</taxon>
        <taxon>Araneus</taxon>
    </lineage>
</organism>
<protein>
    <submittedName>
        <fullName evidence="2">Retrovirus-related Pol polyprotein from type-1 retrotransposable element R2</fullName>
    </submittedName>
</protein>
<evidence type="ECO:0000259" key="1">
    <source>
        <dbReference type="PROSITE" id="PS50878"/>
    </source>
</evidence>
<comment type="caution">
    <text evidence="2">The sequence shown here is derived from an EMBL/GenBank/DDBJ whole genome shotgun (WGS) entry which is preliminary data.</text>
</comment>
<dbReference type="OrthoDB" id="1937528at2759"/>
<sequence>MEDHWCCKRMHLTNKDMTKNITGCINPTNSLEDAKIGKEDRSTDVKNAKCLFILSTTKRTILYHRRIPERFCKARTVFIPKKPAATEPDDFRPISLTPIPARLFSKILARRQSPTNSIEPEQQGFIKTDGISQNIFMLDFVLRHAIEQTKRIYIASIDIRKAFDSVSHEAVFNALEAQSIDPEFIKLIKFMYQNSSTHSLLFRTILSSQPMGLRRETHFHLSSSTL</sequence>
<gene>
    <name evidence="2" type="primary">PO21_3</name>
    <name evidence="2" type="ORF">AVEN_66678_1</name>
</gene>